<feature type="transmembrane region" description="Helical" evidence="8">
    <location>
        <begin position="20"/>
        <end position="41"/>
    </location>
</feature>
<keyword evidence="3 8" id="KW-0812">Transmembrane</keyword>
<evidence type="ECO:0000256" key="1">
    <source>
        <dbReference type="ARBA" id="ARBA00004370"/>
    </source>
</evidence>
<keyword evidence="7 8" id="KW-0472">Membrane</keyword>
<evidence type="ECO:0000256" key="4">
    <source>
        <dbReference type="ARBA" id="ARBA00022723"/>
    </source>
</evidence>
<dbReference type="PANTHER" id="PTHR41910">
    <property type="entry name" value="SUCCINATE DEHYDROGENASE 2 MEMBRANE SUBUNIT SDHC"/>
    <property type="match status" value="1"/>
</dbReference>
<keyword evidence="4" id="KW-0479">Metal-binding</keyword>
<accession>A0A381ZE35</accession>
<evidence type="ECO:0000256" key="8">
    <source>
        <dbReference type="SAM" id="Phobius"/>
    </source>
</evidence>
<dbReference type="GO" id="GO:0016020">
    <property type="term" value="C:membrane"/>
    <property type="evidence" value="ECO:0007669"/>
    <property type="project" value="UniProtKB-SubCell"/>
</dbReference>
<dbReference type="InterPro" id="IPR014314">
    <property type="entry name" value="Succ_DH_cytb556"/>
</dbReference>
<gene>
    <name evidence="9" type="ORF">METZ01_LOCUS139887</name>
</gene>
<proteinExistence type="predicted"/>
<evidence type="ECO:0000256" key="5">
    <source>
        <dbReference type="ARBA" id="ARBA00022989"/>
    </source>
</evidence>
<keyword evidence="2" id="KW-0349">Heme</keyword>
<dbReference type="Gene3D" id="1.20.1300.10">
    <property type="entry name" value="Fumarate reductase/succinate dehydrogenase, transmembrane subunit"/>
    <property type="match status" value="1"/>
</dbReference>
<evidence type="ECO:0000256" key="6">
    <source>
        <dbReference type="ARBA" id="ARBA00023004"/>
    </source>
</evidence>
<dbReference type="GO" id="GO:0006099">
    <property type="term" value="P:tricarboxylic acid cycle"/>
    <property type="evidence" value="ECO:0007669"/>
    <property type="project" value="InterPro"/>
</dbReference>
<dbReference type="AlphaFoldDB" id="A0A381ZE35"/>
<dbReference type="SUPFAM" id="SSF81343">
    <property type="entry name" value="Fumarate reductase respiratory complex transmembrane subunits"/>
    <property type="match status" value="1"/>
</dbReference>
<feature type="transmembrane region" description="Helical" evidence="8">
    <location>
        <begin position="61"/>
        <end position="85"/>
    </location>
</feature>
<dbReference type="InterPro" id="IPR000701">
    <property type="entry name" value="SuccDH_FuR_B_TM-su"/>
</dbReference>
<evidence type="ECO:0000256" key="3">
    <source>
        <dbReference type="ARBA" id="ARBA00022692"/>
    </source>
</evidence>
<dbReference type="NCBIfam" id="TIGR02970">
    <property type="entry name" value="succ_dehyd_cytB"/>
    <property type="match status" value="1"/>
</dbReference>
<evidence type="ECO:0000313" key="9">
    <source>
        <dbReference type="EMBL" id="SVA87033.1"/>
    </source>
</evidence>
<keyword evidence="6" id="KW-0408">Iron</keyword>
<feature type="transmembrane region" description="Helical" evidence="8">
    <location>
        <begin position="97"/>
        <end position="118"/>
    </location>
</feature>
<dbReference type="PANTHER" id="PTHR41910:SF1">
    <property type="entry name" value="SUCCINATE DEHYDROGENASE HYDROPHOBIC MEMBRANE ANCHOR SUBUNIT"/>
    <property type="match status" value="1"/>
</dbReference>
<reference evidence="9" key="1">
    <citation type="submission" date="2018-05" db="EMBL/GenBank/DDBJ databases">
        <authorList>
            <person name="Lanie J.A."/>
            <person name="Ng W.-L."/>
            <person name="Kazmierczak K.M."/>
            <person name="Andrzejewski T.M."/>
            <person name="Davidsen T.M."/>
            <person name="Wayne K.J."/>
            <person name="Tettelin H."/>
            <person name="Glass J.I."/>
            <person name="Rusch D."/>
            <person name="Podicherti R."/>
            <person name="Tsui H.-C.T."/>
            <person name="Winkler M.E."/>
        </authorList>
    </citation>
    <scope>NUCLEOTIDE SEQUENCE</scope>
</reference>
<dbReference type="Pfam" id="PF01127">
    <property type="entry name" value="Sdh_cyt"/>
    <property type="match status" value="1"/>
</dbReference>
<organism evidence="9">
    <name type="scientific">marine metagenome</name>
    <dbReference type="NCBI Taxonomy" id="408172"/>
    <lineage>
        <taxon>unclassified sequences</taxon>
        <taxon>metagenomes</taxon>
        <taxon>ecological metagenomes</taxon>
    </lineage>
</organism>
<sequence length="126" mass="14113">VRHFQRLFLSQKSVGNVSWLLHRLSGVALAIYLVPHFFSIHSSQQGAQLFDQEMNVYTAPFFKFAEFMIVMTVAFHMFNGLRIIALDCFNLAGHQKLLFGLAMSGCAAVLISASFLFVPQILSTTP</sequence>
<dbReference type="GO" id="GO:0009055">
    <property type="term" value="F:electron transfer activity"/>
    <property type="evidence" value="ECO:0007669"/>
    <property type="project" value="InterPro"/>
</dbReference>
<evidence type="ECO:0000256" key="2">
    <source>
        <dbReference type="ARBA" id="ARBA00022617"/>
    </source>
</evidence>
<dbReference type="InterPro" id="IPR034804">
    <property type="entry name" value="SQR/QFR_C/D"/>
</dbReference>
<dbReference type="GO" id="GO:0046872">
    <property type="term" value="F:metal ion binding"/>
    <property type="evidence" value="ECO:0007669"/>
    <property type="project" value="UniProtKB-KW"/>
</dbReference>
<evidence type="ECO:0008006" key="10">
    <source>
        <dbReference type="Google" id="ProtNLM"/>
    </source>
</evidence>
<feature type="non-terminal residue" evidence="9">
    <location>
        <position position="1"/>
    </location>
</feature>
<evidence type="ECO:0000256" key="7">
    <source>
        <dbReference type="ARBA" id="ARBA00023136"/>
    </source>
</evidence>
<name>A0A381ZE35_9ZZZZ</name>
<keyword evidence="5 8" id="KW-1133">Transmembrane helix</keyword>
<comment type="subcellular location">
    <subcellularLocation>
        <location evidence="1">Membrane</location>
    </subcellularLocation>
</comment>
<protein>
    <recommendedName>
        <fullName evidence="10">Succinate dehydrogenase cytochrome b556 subunit</fullName>
    </recommendedName>
</protein>
<dbReference type="EMBL" id="UINC01020816">
    <property type="protein sequence ID" value="SVA87033.1"/>
    <property type="molecule type" value="Genomic_DNA"/>
</dbReference>
<dbReference type="InterPro" id="IPR039023">
    <property type="entry name" value="SdhC_prok"/>
</dbReference>